<dbReference type="InterPro" id="IPR021096">
    <property type="entry name" value="Vibrio_phage_VSK_Orf152"/>
</dbReference>
<dbReference type="Proteomes" id="UP000196485">
    <property type="component" value="Unassembled WGS sequence"/>
</dbReference>
<dbReference type="AlphaFoldDB" id="A0A1Y6KVM6"/>
<proteinExistence type="predicted"/>
<keyword evidence="2" id="KW-1185">Reference proteome</keyword>
<protein>
    <submittedName>
        <fullName evidence="1">Phage related protein</fullName>
    </submittedName>
</protein>
<dbReference type="Pfam" id="PF12472">
    <property type="entry name" value="DUF3693"/>
    <property type="match status" value="1"/>
</dbReference>
<name>A0A1Y6KVM6_9GAMM</name>
<sequence>MYANKLLDTYKQVKNYVQDKQIAHDLDISKQKISNIRRGERYLTDAEAIFLAENSNIDPHEALIYLAADKAKTDKAQKIWADITAKLSSQGFSGLTLGFTGVLALSLYSIQCALCTLC</sequence>
<dbReference type="RefSeq" id="WP_087820229.1">
    <property type="nucleotide sequence ID" value="NZ_FYAH01000002.1"/>
</dbReference>
<evidence type="ECO:0000313" key="1">
    <source>
        <dbReference type="EMBL" id="SMY16104.1"/>
    </source>
</evidence>
<organism evidence="1 2">
    <name type="scientific">Photobacterium aquimaris</name>
    <dbReference type="NCBI Taxonomy" id="512643"/>
    <lineage>
        <taxon>Bacteria</taxon>
        <taxon>Pseudomonadati</taxon>
        <taxon>Pseudomonadota</taxon>
        <taxon>Gammaproteobacteria</taxon>
        <taxon>Vibrionales</taxon>
        <taxon>Vibrionaceae</taxon>
        <taxon>Photobacterium</taxon>
    </lineage>
</organism>
<evidence type="ECO:0000313" key="2">
    <source>
        <dbReference type="Proteomes" id="UP000196485"/>
    </source>
</evidence>
<gene>
    <name evidence="1" type="ORF">PAQU9191_01335</name>
</gene>
<dbReference type="EMBL" id="FYAH01000002">
    <property type="protein sequence ID" value="SMY16104.1"/>
    <property type="molecule type" value="Genomic_DNA"/>
</dbReference>
<accession>A0A1Y6KVM6</accession>
<reference evidence="2" key="1">
    <citation type="submission" date="2017-06" db="EMBL/GenBank/DDBJ databases">
        <authorList>
            <person name="Rodrigo-Torres L."/>
            <person name="Arahal R. D."/>
            <person name="Lucena T."/>
        </authorList>
    </citation>
    <scope>NUCLEOTIDE SEQUENCE [LARGE SCALE GENOMIC DNA]</scope>
    <source>
        <strain evidence="2">type strain: CECT 9192</strain>
    </source>
</reference>